<evidence type="ECO:0000256" key="3">
    <source>
        <dbReference type="ARBA" id="ARBA00022840"/>
    </source>
</evidence>
<gene>
    <name evidence="5" type="ORF">SAMN05192533_11080</name>
</gene>
<proteinExistence type="predicted"/>
<organism evidence="5 6">
    <name type="scientific">Mesobacillus persicus</name>
    <dbReference type="NCBI Taxonomy" id="930146"/>
    <lineage>
        <taxon>Bacteria</taxon>
        <taxon>Bacillati</taxon>
        <taxon>Bacillota</taxon>
        <taxon>Bacilli</taxon>
        <taxon>Bacillales</taxon>
        <taxon>Bacillaceae</taxon>
        <taxon>Mesobacillus</taxon>
    </lineage>
</organism>
<dbReference type="InterPro" id="IPR003593">
    <property type="entry name" value="AAA+_ATPase"/>
</dbReference>
<accession>A0A1H8ERY2</accession>
<protein>
    <submittedName>
        <fullName evidence="5">ABC-2 type transport system ATP-binding protein</fullName>
    </submittedName>
</protein>
<dbReference type="Proteomes" id="UP000198553">
    <property type="component" value="Unassembled WGS sequence"/>
</dbReference>
<evidence type="ECO:0000313" key="5">
    <source>
        <dbReference type="EMBL" id="SEN22160.1"/>
    </source>
</evidence>
<dbReference type="SUPFAM" id="SSF52540">
    <property type="entry name" value="P-loop containing nucleoside triphosphate hydrolases"/>
    <property type="match status" value="1"/>
</dbReference>
<dbReference type="STRING" id="930146.SAMN05192533_11080"/>
<dbReference type="EMBL" id="FOBW01000010">
    <property type="protein sequence ID" value="SEN22160.1"/>
    <property type="molecule type" value="Genomic_DNA"/>
</dbReference>
<dbReference type="PROSITE" id="PS50893">
    <property type="entry name" value="ABC_TRANSPORTER_2"/>
    <property type="match status" value="1"/>
</dbReference>
<keyword evidence="6" id="KW-1185">Reference proteome</keyword>
<dbReference type="PANTHER" id="PTHR42939:SF1">
    <property type="entry name" value="ABC TRANSPORTER ATP-BINDING PROTEIN ALBC-RELATED"/>
    <property type="match status" value="1"/>
</dbReference>
<feature type="domain" description="ABC transporter" evidence="4">
    <location>
        <begin position="2"/>
        <end position="227"/>
    </location>
</feature>
<dbReference type="PANTHER" id="PTHR42939">
    <property type="entry name" value="ABC TRANSPORTER ATP-BINDING PROTEIN ALBC-RELATED"/>
    <property type="match status" value="1"/>
</dbReference>
<dbReference type="InterPro" id="IPR027417">
    <property type="entry name" value="P-loop_NTPase"/>
</dbReference>
<evidence type="ECO:0000313" key="6">
    <source>
        <dbReference type="Proteomes" id="UP000198553"/>
    </source>
</evidence>
<dbReference type="GO" id="GO:0005524">
    <property type="term" value="F:ATP binding"/>
    <property type="evidence" value="ECO:0007669"/>
    <property type="project" value="UniProtKB-KW"/>
</dbReference>
<reference evidence="6" key="1">
    <citation type="submission" date="2016-10" db="EMBL/GenBank/DDBJ databases">
        <authorList>
            <person name="Varghese N."/>
            <person name="Submissions S."/>
        </authorList>
    </citation>
    <scope>NUCLEOTIDE SEQUENCE [LARGE SCALE GENOMIC DNA]</scope>
    <source>
        <strain evidence="6">B48,IBRC-M 10115,DSM 25386,CECT 8001</strain>
    </source>
</reference>
<name>A0A1H8ERY2_9BACI</name>
<dbReference type="SMART" id="SM00382">
    <property type="entry name" value="AAA"/>
    <property type="match status" value="1"/>
</dbReference>
<evidence type="ECO:0000256" key="2">
    <source>
        <dbReference type="ARBA" id="ARBA00022741"/>
    </source>
</evidence>
<dbReference type="Pfam" id="PF00005">
    <property type="entry name" value="ABC_tran"/>
    <property type="match status" value="1"/>
</dbReference>
<evidence type="ECO:0000256" key="1">
    <source>
        <dbReference type="ARBA" id="ARBA00022448"/>
    </source>
</evidence>
<dbReference type="InterPro" id="IPR051782">
    <property type="entry name" value="ABC_Transporter_VariousFunc"/>
</dbReference>
<dbReference type="CDD" id="cd03230">
    <property type="entry name" value="ABC_DR_subfamily_A"/>
    <property type="match status" value="1"/>
</dbReference>
<dbReference type="RefSeq" id="WP_090747102.1">
    <property type="nucleotide sequence ID" value="NZ_FOBW01000010.1"/>
</dbReference>
<dbReference type="OrthoDB" id="9804819at2"/>
<dbReference type="AlphaFoldDB" id="A0A1H8ERY2"/>
<sequence>MIKMQNVSKTFDRFKAIENVNLSIQKGSIYGLIGSNGAGKTTLIKLLAGIYLQDQGSVTIEEELVFENLSLKERVFYIPDQPYFLPQYTTKQMAQFYKSIYPTWSDERFQTLVAWFELDMKKRIHTFSKGWQRQAAFILALSAKPDVLILDEPMDGLDPVVRKKVKNLLIQDVADREMTILISSHNLREIEDICDHIGIIHKGNLLIEKELDELKSDVHKVQVAYKDGVPEQLLSKLNVLHTEKRGSVFLCIVRGKEEEIIGQIQKTKPVLLDLLPLTLEEIFIYEMGDIGYAINNIMVE</sequence>
<keyword evidence="3 5" id="KW-0067">ATP-binding</keyword>
<dbReference type="GO" id="GO:0016887">
    <property type="term" value="F:ATP hydrolysis activity"/>
    <property type="evidence" value="ECO:0007669"/>
    <property type="project" value="InterPro"/>
</dbReference>
<dbReference type="Gene3D" id="3.40.50.300">
    <property type="entry name" value="P-loop containing nucleotide triphosphate hydrolases"/>
    <property type="match status" value="1"/>
</dbReference>
<keyword evidence="2" id="KW-0547">Nucleotide-binding</keyword>
<dbReference type="InterPro" id="IPR003439">
    <property type="entry name" value="ABC_transporter-like_ATP-bd"/>
</dbReference>
<evidence type="ECO:0000259" key="4">
    <source>
        <dbReference type="PROSITE" id="PS50893"/>
    </source>
</evidence>
<keyword evidence="1" id="KW-0813">Transport</keyword>